<evidence type="ECO:0000313" key="3">
    <source>
        <dbReference type="Proteomes" id="UP000054538"/>
    </source>
</evidence>
<protein>
    <recommendedName>
        <fullName evidence="1">Tc1-like transposase DDE domain-containing protein</fullName>
    </recommendedName>
</protein>
<dbReference type="AlphaFoldDB" id="A0A0D0D7S2"/>
<gene>
    <name evidence="2" type="ORF">PAXRUDRAFT_170177</name>
</gene>
<evidence type="ECO:0000259" key="1">
    <source>
        <dbReference type="Pfam" id="PF13358"/>
    </source>
</evidence>
<keyword evidence="3" id="KW-1185">Reference proteome</keyword>
<dbReference type="Gene3D" id="3.30.420.10">
    <property type="entry name" value="Ribonuclease H-like superfamily/Ribonuclease H"/>
    <property type="match status" value="1"/>
</dbReference>
<evidence type="ECO:0000313" key="2">
    <source>
        <dbReference type="EMBL" id="KIK76359.1"/>
    </source>
</evidence>
<sequence length="63" mass="7044">IVAAKVVEGSFNQETFIQFLQEDLPMTTPFPGPQSILVMDNAHIHHSLEIEDLVHAHGKKTHV</sequence>
<proteinExistence type="predicted"/>
<accession>A0A0D0D7S2</accession>
<dbReference type="EMBL" id="KN827532">
    <property type="protein sequence ID" value="KIK76359.1"/>
    <property type="molecule type" value="Genomic_DNA"/>
</dbReference>
<feature type="non-terminal residue" evidence="2">
    <location>
        <position position="63"/>
    </location>
</feature>
<dbReference type="OrthoDB" id="2142724at2759"/>
<dbReference type="Proteomes" id="UP000054538">
    <property type="component" value="Unassembled WGS sequence"/>
</dbReference>
<organism evidence="2 3">
    <name type="scientific">Paxillus rubicundulus Ve08.2h10</name>
    <dbReference type="NCBI Taxonomy" id="930991"/>
    <lineage>
        <taxon>Eukaryota</taxon>
        <taxon>Fungi</taxon>
        <taxon>Dikarya</taxon>
        <taxon>Basidiomycota</taxon>
        <taxon>Agaricomycotina</taxon>
        <taxon>Agaricomycetes</taxon>
        <taxon>Agaricomycetidae</taxon>
        <taxon>Boletales</taxon>
        <taxon>Paxilineae</taxon>
        <taxon>Paxillaceae</taxon>
        <taxon>Paxillus</taxon>
    </lineage>
</organism>
<dbReference type="InterPro" id="IPR038717">
    <property type="entry name" value="Tc1-like_DDE_dom"/>
</dbReference>
<dbReference type="InParanoid" id="A0A0D0D7S2"/>
<dbReference type="GO" id="GO:0003676">
    <property type="term" value="F:nucleic acid binding"/>
    <property type="evidence" value="ECO:0007669"/>
    <property type="project" value="InterPro"/>
</dbReference>
<name>A0A0D0D7S2_9AGAM</name>
<feature type="domain" description="Tc1-like transposase DDE" evidence="1">
    <location>
        <begin position="5"/>
        <end position="60"/>
    </location>
</feature>
<reference evidence="3" key="2">
    <citation type="submission" date="2015-01" db="EMBL/GenBank/DDBJ databases">
        <title>Evolutionary Origins and Diversification of the Mycorrhizal Mutualists.</title>
        <authorList>
            <consortium name="DOE Joint Genome Institute"/>
            <consortium name="Mycorrhizal Genomics Consortium"/>
            <person name="Kohler A."/>
            <person name="Kuo A."/>
            <person name="Nagy L.G."/>
            <person name="Floudas D."/>
            <person name="Copeland A."/>
            <person name="Barry K.W."/>
            <person name="Cichocki N."/>
            <person name="Veneault-Fourrey C."/>
            <person name="LaButti K."/>
            <person name="Lindquist E.A."/>
            <person name="Lipzen A."/>
            <person name="Lundell T."/>
            <person name="Morin E."/>
            <person name="Murat C."/>
            <person name="Riley R."/>
            <person name="Ohm R."/>
            <person name="Sun H."/>
            <person name="Tunlid A."/>
            <person name="Henrissat B."/>
            <person name="Grigoriev I.V."/>
            <person name="Hibbett D.S."/>
            <person name="Martin F."/>
        </authorList>
    </citation>
    <scope>NUCLEOTIDE SEQUENCE [LARGE SCALE GENOMIC DNA]</scope>
    <source>
        <strain evidence="3">Ve08.2h10</strain>
    </source>
</reference>
<dbReference type="Pfam" id="PF13358">
    <property type="entry name" value="DDE_3"/>
    <property type="match status" value="1"/>
</dbReference>
<dbReference type="InterPro" id="IPR036397">
    <property type="entry name" value="RNaseH_sf"/>
</dbReference>
<dbReference type="HOGENOM" id="CLU_188058_0_1_1"/>
<reference evidence="2 3" key="1">
    <citation type="submission" date="2014-04" db="EMBL/GenBank/DDBJ databases">
        <authorList>
            <consortium name="DOE Joint Genome Institute"/>
            <person name="Kuo A."/>
            <person name="Kohler A."/>
            <person name="Jargeat P."/>
            <person name="Nagy L.G."/>
            <person name="Floudas D."/>
            <person name="Copeland A."/>
            <person name="Barry K.W."/>
            <person name="Cichocki N."/>
            <person name="Veneault-Fourrey C."/>
            <person name="LaButti K."/>
            <person name="Lindquist E.A."/>
            <person name="Lipzen A."/>
            <person name="Lundell T."/>
            <person name="Morin E."/>
            <person name="Murat C."/>
            <person name="Sun H."/>
            <person name="Tunlid A."/>
            <person name="Henrissat B."/>
            <person name="Grigoriev I.V."/>
            <person name="Hibbett D.S."/>
            <person name="Martin F."/>
            <person name="Nordberg H.P."/>
            <person name="Cantor M.N."/>
            <person name="Hua S.X."/>
        </authorList>
    </citation>
    <scope>NUCLEOTIDE SEQUENCE [LARGE SCALE GENOMIC DNA]</scope>
    <source>
        <strain evidence="2 3">Ve08.2h10</strain>
    </source>
</reference>